<organism evidence="1 2">
    <name type="scientific">Pseudoalteromonas phenolica</name>
    <dbReference type="NCBI Taxonomy" id="161398"/>
    <lineage>
        <taxon>Bacteria</taxon>
        <taxon>Pseudomonadati</taxon>
        <taxon>Pseudomonadota</taxon>
        <taxon>Gammaproteobacteria</taxon>
        <taxon>Alteromonadales</taxon>
        <taxon>Pseudoalteromonadaceae</taxon>
        <taxon>Pseudoalteromonas</taxon>
    </lineage>
</organism>
<dbReference type="OrthoDB" id="6293587at2"/>
<dbReference type="AlphaFoldDB" id="A0A0S2K7S7"/>
<dbReference type="RefSeq" id="WP_058031923.1">
    <property type="nucleotide sequence ID" value="NZ_CP013188.1"/>
</dbReference>
<reference evidence="2" key="1">
    <citation type="submission" date="2015-11" db="EMBL/GenBank/DDBJ databases">
        <authorList>
            <person name="Kim K.M."/>
        </authorList>
    </citation>
    <scope>NUCLEOTIDE SEQUENCE [LARGE SCALE GENOMIC DNA]</scope>
    <source>
        <strain evidence="2">KCTC 12086</strain>
    </source>
</reference>
<sequence length="68" mass="8088">MYTLTTYQNLKELFPELNAQLFNSSHDYRKQVLDMMAKQECKLHDLNEQFMGEKHEASREEACILGYN</sequence>
<dbReference type="KEGG" id="pphe:PP2015_3560"/>
<evidence type="ECO:0000313" key="1">
    <source>
        <dbReference type="EMBL" id="ALO44034.1"/>
    </source>
</evidence>
<gene>
    <name evidence="1" type="ORF">PP2015_3560</name>
</gene>
<proteinExistence type="predicted"/>
<dbReference type="EMBL" id="CP013188">
    <property type="protein sequence ID" value="ALO44034.1"/>
    <property type="molecule type" value="Genomic_DNA"/>
</dbReference>
<dbReference type="Proteomes" id="UP000061457">
    <property type="component" value="Chromosome II"/>
</dbReference>
<keyword evidence="2" id="KW-1185">Reference proteome</keyword>
<dbReference type="STRING" id="161398.PP2015_3560"/>
<dbReference type="PATRIC" id="fig|161398.10.peg.3629"/>
<accession>A0A0S2K7S7</accession>
<evidence type="ECO:0000313" key="2">
    <source>
        <dbReference type="Proteomes" id="UP000061457"/>
    </source>
</evidence>
<name>A0A0S2K7S7_9GAMM</name>
<protein>
    <submittedName>
        <fullName evidence="1">Uncharacterized protein</fullName>
    </submittedName>
</protein>